<dbReference type="InterPro" id="IPR003141">
    <property type="entry name" value="Pol/His_phosphatase_N"/>
</dbReference>
<dbReference type="Gene3D" id="3.30.210.10">
    <property type="entry name" value="DNA polymerase, thumb domain"/>
    <property type="match status" value="1"/>
</dbReference>
<dbReference type="GO" id="GO:0140078">
    <property type="term" value="F:class I DNA-(apurinic or apyrimidinic site) endonuclease activity"/>
    <property type="evidence" value="ECO:0007669"/>
    <property type="project" value="UniProtKB-EC"/>
</dbReference>
<feature type="domain" description="Helix-hairpin-helix DNA-binding motif class 1" evidence="22">
    <location>
        <begin position="90"/>
        <end position="109"/>
    </location>
</feature>
<evidence type="ECO:0000256" key="14">
    <source>
        <dbReference type="ARBA" id="ARBA00023053"/>
    </source>
</evidence>
<comment type="catalytic activity">
    <reaction evidence="19">
        <text>a 5'-end 2'-deoxyribose-2'-deoxyribonucleotide-DNA = (2E,4S)-4-hydroxypenten-2-al-5-phosphate + a 5'-end 5'-phospho-2'-deoxyribonucleoside-DNA + H(+)</text>
        <dbReference type="Rhea" id="RHEA:76255"/>
        <dbReference type="Rhea" id="RHEA-COMP:13180"/>
        <dbReference type="Rhea" id="RHEA-COMP:18657"/>
        <dbReference type="ChEBI" id="CHEBI:15378"/>
        <dbReference type="ChEBI" id="CHEBI:136412"/>
        <dbReference type="ChEBI" id="CHEBI:195194"/>
        <dbReference type="ChEBI" id="CHEBI:195195"/>
    </reaction>
</comment>
<feature type="domain" description="DNA-directed DNA polymerase X" evidence="24">
    <location>
        <begin position="2"/>
        <end position="316"/>
    </location>
</feature>
<evidence type="ECO:0000256" key="6">
    <source>
        <dbReference type="ARBA" id="ARBA00022481"/>
    </source>
</evidence>
<evidence type="ECO:0000256" key="20">
    <source>
        <dbReference type="ARBA" id="ARBA00045548"/>
    </source>
</evidence>
<keyword evidence="14" id="KW-0915">Sodium</keyword>
<organism evidence="25 26">
    <name type="scientific">Bacillus solimangrovi</name>
    <dbReference type="NCBI Taxonomy" id="1305675"/>
    <lineage>
        <taxon>Bacteria</taxon>
        <taxon>Bacillati</taxon>
        <taxon>Bacillota</taxon>
        <taxon>Bacilli</taxon>
        <taxon>Bacillales</taxon>
        <taxon>Bacillaceae</taxon>
        <taxon>Bacillus</taxon>
    </lineage>
</organism>
<comment type="caution">
    <text evidence="25">The sequence shown here is derived from an EMBL/GenBank/DDBJ whole genome shotgun (WGS) entry which is preliminary data.</text>
</comment>
<sequence length="572" mass="64406">MNMNKKDVIKVLEMIAIHMEIKGENTFKISAYRKAAQALETDDRSLSDIEDVSKLKGIGKGTASVIDELMVTGSSQLLEQLKAEVPSGLLKLLKVQGLGGKKIAKLYQELGITDIESLIKACNEHKVQELAGFGKKTEEKILLAAKEMGSRPERLPIAFMLPIAEQIELQLEEMNGIRQWSRAGSLRRLRETIKDLDFIIATEEPVVVREQLLKLEHISSVIASGDTKVSVVLEYDYEVSVDFRLVEPSAFATTLHHFTGSKDHNIRMRQIAKSRGEKISEYGVEVEATGEMLTFDNEQDFFQHFDLHYIPPELRQGNGEVEKFTESHELIDFRDIQGDLHMHTTWSDGAYSIEEMIEAARERGYSYIAITDHSKYLKVANGLSDARLLQQNEEIKLINEKYDDITVLSGVEMDILPDGTLDYGNEVLAQLDIVIASIHSSFSQPREIIMDRLIHALENKHVDLIAHPTGRLIGRREGYDVDLDMLIQVAARTNTALELNANPNRLDLSAEWLVKAQEAGVKLVINTDAHSIDMLDDMKVGISAARAGWVRRDSVINTWDLAMLKQFLSRND</sequence>
<dbReference type="EC" id="2.7.7.7" evidence="3"/>
<evidence type="ECO:0000256" key="9">
    <source>
        <dbReference type="ARBA" id="ARBA00022695"/>
    </source>
</evidence>
<dbReference type="PIRSF" id="PIRSF005047">
    <property type="entry name" value="UCP005047_YshC"/>
    <property type="match status" value="1"/>
</dbReference>
<keyword evidence="9" id="KW-0548">Nucleotidyltransferase</keyword>
<evidence type="ECO:0000256" key="7">
    <source>
        <dbReference type="ARBA" id="ARBA00022634"/>
    </source>
</evidence>
<dbReference type="Gene3D" id="3.30.460.10">
    <property type="entry name" value="Beta Polymerase, domain 2"/>
    <property type="match status" value="1"/>
</dbReference>
<evidence type="ECO:0000256" key="5">
    <source>
        <dbReference type="ARBA" id="ARBA00020020"/>
    </source>
</evidence>
<keyword evidence="12" id="KW-0832">Ubl conjugation</keyword>
<dbReference type="PANTHER" id="PTHR36928">
    <property type="entry name" value="PHOSPHATASE YCDX-RELATED"/>
    <property type="match status" value="1"/>
</dbReference>
<evidence type="ECO:0000256" key="13">
    <source>
        <dbReference type="ARBA" id="ARBA00022932"/>
    </source>
</evidence>
<evidence type="ECO:0000256" key="8">
    <source>
        <dbReference type="ARBA" id="ARBA00022679"/>
    </source>
</evidence>
<evidence type="ECO:0000256" key="1">
    <source>
        <dbReference type="ARBA" id="ARBA00001946"/>
    </source>
</evidence>
<dbReference type="Proteomes" id="UP000095209">
    <property type="component" value="Unassembled WGS sequence"/>
</dbReference>
<dbReference type="STRING" id="1305675.BFG57_03910"/>
<dbReference type="Gene3D" id="1.10.150.20">
    <property type="entry name" value="5' to 3' exonuclease, C-terminal subdomain"/>
    <property type="match status" value="1"/>
</dbReference>
<dbReference type="Gene3D" id="1.10.150.110">
    <property type="entry name" value="DNA polymerase beta, N-terminal domain-like"/>
    <property type="match status" value="1"/>
</dbReference>
<dbReference type="GO" id="GO:0008270">
    <property type="term" value="F:zinc ion binding"/>
    <property type="evidence" value="ECO:0007669"/>
    <property type="project" value="TreeGrafter"/>
</dbReference>
<dbReference type="EC" id="4.2.99.18" evidence="4"/>
<dbReference type="SMART" id="SM00481">
    <property type="entry name" value="POLIIIAc"/>
    <property type="match status" value="1"/>
</dbReference>
<reference evidence="25 26" key="1">
    <citation type="submission" date="2016-08" db="EMBL/GenBank/DDBJ databases">
        <title>Genome of Bacillus solimangrovi GH2-4.</title>
        <authorList>
            <person name="Lim S."/>
            <person name="Kim B.-C."/>
        </authorList>
    </citation>
    <scope>NUCLEOTIDE SEQUENCE [LARGE SCALE GENOMIC DNA]</scope>
    <source>
        <strain evidence="25 26">GH2-4</strain>
    </source>
</reference>
<evidence type="ECO:0000256" key="3">
    <source>
        <dbReference type="ARBA" id="ARBA00012417"/>
    </source>
</evidence>
<dbReference type="GO" id="GO:0005829">
    <property type="term" value="C:cytosol"/>
    <property type="evidence" value="ECO:0007669"/>
    <property type="project" value="TreeGrafter"/>
</dbReference>
<dbReference type="InterPro" id="IPR002054">
    <property type="entry name" value="DNA-dir_DNA_pol_X"/>
</dbReference>
<comment type="cofactor">
    <cofactor evidence="1">
        <name>Mg(2+)</name>
        <dbReference type="ChEBI" id="CHEBI:18420"/>
    </cofactor>
</comment>
<evidence type="ECO:0000256" key="10">
    <source>
        <dbReference type="ARBA" id="ARBA00022705"/>
    </source>
</evidence>
<dbReference type="GO" id="GO:0003887">
    <property type="term" value="F:DNA-directed DNA polymerase activity"/>
    <property type="evidence" value="ECO:0007669"/>
    <property type="project" value="UniProtKB-KW"/>
</dbReference>
<dbReference type="InterPro" id="IPR037160">
    <property type="entry name" value="DNA_Pol_thumb_sf"/>
</dbReference>
<dbReference type="RefSeq" id="WP_069718176.1">
    <property type="nucleotide sequence ID" value="NZ_MJEH01000044.1"/>
</dbReference>
<dbReference type="GO" id="GO:0042578">
    <property type="term" value="F:phosphoric ester hydrolase activity"/>
    <property type="evidence" value="ECO:0007669"/>
    <property type="project" value="TreeGrafter"/>
</dbReference>
<comment type="catalytic activity">
    <reaction evidence="21">
        <text>DNA(n) + a 2'-deoxyribonucleoside 5'-triphosphate = DNA(n+1) + diphosphate</text>
        <dbReference type="Rhea" id="RHEA:22508"/>
        <dbReference type="Rhea" id="RHEA-COMP:17339"/>
        <dbReference type="Rhea" id="RHEA-COMP:17340"/>
        <dbReference type="ChEBI" id="CHEBI:33019"/>
        <dbReference type="ChEBI" id="CHEBI:61560"/>
        <dbReference type="ChEBI" id="CHEBI:173112"/>
        <dbReference type="EC" id="2.7.7.7"/>
    </reaction>
</comment>
<evidence type="ECO:0000256" key="12">
    <source>
        <dbReference type="ARBA" id="ARBA00022843"/>
    </source>
</evidence>
<dbReference type="Pfam" id="PF14716">
    <property type="entry name" value="HHH_8"/>
    <property type="match status" value="1"/>
</dbReference>
<keyword evidence="11" id="KW-0227">DNA damage</keyword>
<comment type="function">
    <text evidence="20">Repair polymerase that plays a key role in base-excision repair. During this process, the damaged base is excised by specific DNA glycosylases, the DNA backbone is nicked at the abasic site by an apurinic/apyrimidic (AP) endonuclease, and POLB removes 5'-deoxyribose-phosphate from the preincised AP site acting as a 5'-deoxyribose-phosphate lyase (5'-dRP lyase); through its DNA polymerase activity, it adds one nucleotide to the 3' end of the arising single-nucleotide gap. Conducts 'gap-filling' DNA synthesis in a stepwise distributive fashion rather than in a processive fashion as for other DNA polymerases. It is also able to cleave sugar-phosphate bonds 3' to an intact AP site, acting as an AP lyase.</text>
</comment>
<feature type="domain" description="Polymerase/histidinol phosphatase N-terminal" evidence="23">
    <location>
        <begin position="338"/>
        <end position="417"/>
    </location>
</feature>
<evidence type="ECO:0000256" key="17">
    <source>
        <dbReference type="ARBA" id="ARBA00035726"/>
    </source>
</evidence>
<feature type="domain" description="Helix-hairpin-helix DNA-binding motif class 1" evidence="22">
    <location>
        <begin position="50"/>
        <end position="69"/>
    </location>
</feature>
<dbReference type="InterPro" id="IPR029398">
    <property type="entry name" value="PolB_thumb"/>
</dbReference>
<dbReference type="InterPro" id="IPR047967">
    <property type="entry name" value="PolX_PHP"/>
</dbReference>
<feature type="domain" description="Helix-hairpin-helix DNA-binding motif class 1" evidence="22">
    <location>
        <begin position="125"/>
        <end position="144"/>
    </location>
</feature>
<keyword evidence="13" id="KW-0239">DNA-directed DNA polymerase</keyword>
<evidence type="ECO:0000256" key="4">
    <source>
        <dbReference type="ARBA" id="ARBA00012720"/>
    </source>
</evidence>
<evidence type="ECO:0000259" key="23">
    <source>
        <dbReference type="SMART" id="SM00481"/>
    </source>
</evidence>
<dbReference type="GO" id="GO:0003677">
    <property type="term" value="F:DNA binding"/>
    <property type="evidence" value="ECO:0007669"/>
    <property type="project" value="InterPro"/>
</dbReference>
<dbReference type="InterPro" id="IPR022311">
    <property type="entry name" value="PolX-like"/>
</dbReference>
<dbReference type="InterPro" id="IPR003583">
    <property type="entry name" value="Hlx-hairpin-Hlx_DNA-bd_motif"/>
</dbReference>
<keyword evidence="10" id="KW-0235">DNA replication</keyword>
<evidence type="ECO:0000256" key="19">
    <source>
        <dbReference type="ARBA" id="ARBA00044678"/>
    </source>
</evidence>
<protein>
    <recommendedName>
        <fullName evidence="5">DNA polymerase beta</fullName>
        <ecNumber evidence="3">2.7.7.7</ecNumber>
        <ecNumber evidence="4">4.2.99.18</ecNumber>
    </recommendedName>
    <alternativeName>
        <fullName evidence="16">5'-deoxyribose-phosphate lyase</fullName>
    </alternativeName>
    <alternativeName>
        <fullName evidence="17">AP lyase</fullName>
    </alternativeName>
</protein>
<evidence type="ECO:0000256" key="15">
    <source>
        <dbReference type="ARBA" id="ARBA00023204"/>
    </source>
</evidence>
<dbReference type="NCBIfam" id="NF006375">
    <property type="entry name" value="PRK08609.1"/>
    <property type="match status" value="1"/>
</dbReference>
<dbReference type="PANTHER" id="PTHR36928:SF1">
    <property type="entry name" value="PHOSPHATASE YCDX-RELATED"/>
    <property type="match status" value="1"/>
</dbReference>
<keyword evidence="15" id="KW-0234">DNA repair</keyword>
<dbReference type="OrthoDB" id="9808747at2"/>
<evidence type="ECO:0000259" key="22">
    <source>
        <dbReference type="SMART" id="SM00278"/>
    </source>
</evidence>
<evidence type="ECO:0000256" key="2">
    <source>
        <dbReference type="ARBA" id="ARBA00004496"/>
    </source>
</evidence>
<dbReference type="AlphaFoldDB" id="A0A1E5LCV6"/>
<evidence type="ECO:0000256" key="18">
    <source>
        <dbReference type="ARBA" id="ARBA00044632"/>
    </source>
</evidence>
<evidence type="ECO:0000256" key="16">
    <source>
        <dbReference type="ARBA" id="ARBA00035717"/>
    </source>
</evidence>
<dbReference type="InterPro" id="IPR027421">
    <property type="entry name" value="DNA_pol_lamdba_lyase_dom_sf"/>
</dbReference>
<evidence type="ECO:0000256" key="21">
    <source>
        <dbReference type="ARBA" id="ARBA00049244"/>
    </source>
</evidence>
<comment type="subcellular location">
    <subcellularLocation>
        <location evidence="2">Cytoplasm</location>
    </subcellularLocation>
</comment>
<evidence type="ECO:0000256" key="11">
    <source>
        <dbReference type="ARBA" id="ARBA00022763"/>
    </source>
</evidence>
<keyword evidence="8" id="KW-0808">Transferase</keyword>
<dbReference type="InterPro" id="IPR043519">
    <property type="entry name" value="NT_sf"/>
</dbReference>
<dbReference type="FunFam" id="3.20.20.140:FF:000047">
    <property type="entry name" value="PHP domain-containing protein"/>
    <property type="match status" value="1"/>
</dbReference>
<dbReference type="SMART" id="SM00278">
    <property type="entry name" value="HhH1"/>
    <property type="match status" value="3"/>
</dbReference>
<comment type="catalytic activity">
    <reaction evidence="18">
        <text>2'-deoxyribonucleotide-(2'-deoxyribose 5'-phosphate)-2'-deoxyribonucleotide-DNA = a 3'-end 2'-deoxyribonucleotide-(2,3-dehydro-2,3-deoxyribose 5'-phosphate)-DNA + a 5'-end 5'-phospho-2'-deoxyribonucleoside-DNA + H(+)</text>
        <dbReference type="Rhea" id="RHEA:66592"/>
        <dbReference type="Rhea" id="RHEA-COMP:13180"/>
        <dbReference type="Rhea" id="RHEA-COMP:16897"/>
        <dbReference type="Rhea" id="RHEA-COMP:17067"/>
        <dbReference type="ChEBI" id="CHEBI:15378"/>
        <dbReference type="ChEBI" id="CHEBI:136412"/>
        <dbReference type="ChEBI" id="CHEBI:157695"/>
        <dbReference type="ChEBI" id="CHEBI:167181"/>
        <dbReference type="EC" id="4.2.99.18"/>
    </reaction>
</comment>
<gene>
    <name evidence="25" type="ORF">BFG57_03910</name>
</gene>
<name>A0A1E5LCV6_9BACI</name>
<evidence type="ECO:0000259" key="24">
    <source>
        <dbReference type="SMART" id="SM00483"/>
    </source>
</evidence>
<dbReference type="Pfam" id="PF14520">
    <property type="entry name" value="HHH_5"/>
    <property type="match status" value="1"/>
</dbReference>
<dbReference type="SUPFAM" id="SSF81301">
    <property type="entry name" value="Nucleotidyltransferase"/>
    <property type="match status" value="1"/>
</dbReference>
<dbReference type="GO" id="GO:0006281">
    <property type="term" value="P:DNA repair"/>
    <property type="evidence" value="ECO:0007669"/>
    <property type="project" value="UniProtKB-KW"/>
</dbReference>
<keyword evidence="6" id="KW-0488">Methylation</keyword>
<dbReference type="PRINTS" id="PR00870">
    <property type="entry name" value="DNAPOLXBETA"/>
</dbReference>
<dbReference type="SUPFAM" id="SSF47802">
    <property type="entry name" value="DNA polymerase beta, N-terminal domain-like"/>
    <property type="match status" value="1"/>
</dbReference>
<dbReference type="EMBL" id="MJEH01000044">
    <property type="protein sequence ID" value="OEH91890.1"/>
    <property type="molecule type" value="Genomic_DNA"/>
</dbReference>
<evidence type="ECO:0000313" key="25">
    <source>
        <dbReference type="EMBL" id="OEH91890.1"/>
    </source>
</evidence>
<evidence type="ECO:0000313" key="26">
    <source>
        <dbReference type="Proteomes" id="UP000095209"/>
    </source>
</evidence>
<keyword evidence="7" id="KW-0237">DNA synthesis</keyword>
<dbReference type="Pfam" id="PF02811">
    <property type="entry name" value="PHP"/>
    <property type="match status" value="1"/>
</dbReference>
<dbReference type="InterPro" id="IPR010996">
    <property type="entry name" value="HHH_MUS81"/>
</dbReference>
<dbReference type="CDD" id="cd00141">
    <property type="entry name" value="NT_POLXc"/>
    <property type="match status" value="1"/>
</dbReference>
<dbReference type="InterPro" id="IPR016195">
    <property type="entry name" value="Pol/histidinol_Pase-like"/>
</dbReference>
<dbReference type="InterPro" id="IPR002008">
    <property type="entry name" value="DNA_pol_X_beta-like"/>
</dbReference>
<dbReference type="SUPFAM" id="SSF89550">
    <property type="entry name" value="PHP domain-like"/>
    <property type="match status" value="1"/>
</dbReference>
<keyword evidence="26" id="KW-1185">Reference proteome</keyword>
<dbReference type="SMART" id="SM00483">
    <property type="entry name" value="POLXc"/>
    <property type="match status" value="1"/>
</dbReference>
<dbReference type="Pfam" id="PF14791">
    <property type="entry name" value="DNA_pol_B_thumb"/>
    <property type="match status" value="1"/>
</dbReference>
<dbReference type="InterPro" id="IPR004013">
    <property type="entry name" value="PHP_dom"/>
</dbReference>
<accession>A0A1E5LCV6</accession>
<dbReference type="Gene3D" id="3.20.20.140">
    <property type="entry name" value="Metal-dependent hydrolases"/>
    <property type="match status" value="1"/>
</dbReference>
<dbReference type="InterPro" id="IPR050243">
    <property type="entry name" value="PHP_phosphatase"/>
</dbReference>
<dbReference type="CDD" id="cd07436">
    <property type="entry name" value="PHP_PolX"/>
    <property type="match status" value="1"/>
</dbReference>
<proteinExistence type="predicted"/>